<dbReference type="PRINTS" id="PR00081">
    <property type="entry name" value="GDHRDH"/>
</dbReference>
<dbReference type="EMBL" id="FOPI01000025">
    <property type="protein sequence ID" value="SFG47657.1"/>
    <property type="molecule type" value="Genomic_DNA"/>
</dbReference>
<dbReference type="PANTHER" id="PTHR42879:SF2">
    <property type="entry name" value="3-OXOACYL-[ACYL-CARRIER-PROTEIN] REDUCTASE FABG"/>
    <property type="match status" value="1"/>
</dbReference>
<dbReference type="Pfam" id="PF13561">
    <property type="entry name" value="adh_short_C2"/>
    <property type="match status" value="1"/>
</dbReference>
<dbReference type="Proteomes" id="UP000182635">
    <property type="component" value="Unassembled WGS sequence"/>
</dbReference>
<dbReference type="AlphaFoldDB" id="A0A1I2S9S7"/>
<dbReference type="NCBIfam" id="NF047420">
    <property type="entry name" value="EF_P_mod_YmfI"/>
    <property type="match status" value="1"/>
</dbReference>
<evidence type="ECO:0000313" key="3">
    <source>
        <dbReference type="Proteomes" id="UP000182635"/>
    </source>
</evidence>
<accession>A0A1I2S9S7</accession>
<dbReference type="InterPro" id="IPR036291">
    <property type="entry name" value="NAD(P)-bd_dom_sf"/>
</dbReference>
<gene>
    <name evidence="2" type="ORF">SAMN02910432_01527</name>
</gene>
<dbReference type="SUPFAM" id="SSF51735">
    <property type="entry name" value="NAD(P)-binding Rossmann-fold domains"/>
    <property type="match status" value="1"/>
</dbReference>
<organism evidence="2 3">
    <name type="scientific">Ligilactobacillus ruminis DSM 20403 = NBRC 102161</name>
    <dbReference type="NCBI Taxonomy" id="1423798"/>
    <lineage>
        <taxon>Bacteria</taxon>
        <taxon>Bacillati</taxon>
        <taxon>Bacillota</taxon>
        <taxon>Bacilli</taxon>
        <taxon>Lactobacillales</taxon>
        <taxon>Lactobacillaceae</taxon>
        <taxon>Ligilactobacillus</taxon>
    </lineage>
</organism>
<sequence>MKWALIFGASGDIGSKVAEDLADAGWSLYLHYYQNREKIDEISQKLTKKHPKQDFITLQYDMTDADNISKICDSIFGKLNAVVFSEGTTYYGLFSELSPNNLDMMITMQLRTPLRIVQSLQDKLAESEFGRIVFVGSVYGGAGSAMEVGYSTVKGALSAFSRAYAKEVASLGITVNVVAPGAVDTQMNKIFSESEKADIDAEIPIGRFASPDEISYWVLVLLSEKAGYLTGQTLYATGGWLK</sequence>
<dbReference type="Gene3D" id="3.40.50.720">
    <property type="entry name" value="NAD(P)-binding Rossmann-like Domain"/>
    <property type="match status" value="1"/>
</dbReference>
<dbReference type="PANTHER" id="PTHR42879">
    <property type="entry name" value="3-OXOACYL-(ACYL-CARRIER-PROTEIN) REDUCTASE"/>
    <property type="match status" value="1"/>
</dbReference>
<reference evidence="3" key="1">
    <citation type="submission" date="2016-10" db="EMBL/GenBank/DDBJ databases">
        <authorList>
            <person name="Varghese N."/>
            <person name="Submissions S."/>
        </authorList>
    </citation>
    <scope>NUCLEOTIDE SEQUENCE [LARGE SCALE GENOMIC DNA]</scope>
    <source>
        <strain evidence="3">DSM 20403</strain>
    </source>
</reference>
<protein>
    <submittedName>
        <fullName evidence="2">3-oxoacyl-[acyl-carrier protein] reductase</fullName>
    </submittedName>
</protein>
<comment type="similarity">
    <text evidence="1">Belongs to the short-chain dehydrogenases/reductases (SDR) family.</text>
</comment>
<dbReference type="CDD" id="cd05233">
    <property type="entry name" value="SDR_c"/>
    <property type="match status" value="1"/>
</dbReference>
<evidence type="ECO:0000256" key="1">
    <source>
        <dbReference type="ARBA" id="ARBA00006484"/>
    </source>
</evidence>
<dbReference type="InterPro" id="IPR002347">
    <property type="entry name" value="SDR_fam"/>
</dbReference>
<proteinExistence type="inferred from homology"/>
<name>A0A1I2S9S7_9LACO</name>
<dbReference type="RefSeq" id="WP_046922404.1">
    <property type="nucleotide sequence ID" value="NZ_AYYL01000020.1"/>
</dbReference>
<evidence type="ECO:0000313" key="2">
    <source>
        <dbReference type="EMBL" id="SFG47657.1"/>
    </source>
</evidence>
<dbReference type="OrthoDB" id="9803333at2"/>
<dbReference type="InterPro" id="IPR050259">
    <property type="entry name" value="SDR"/>
</dbReference>